<accession>A0AAD6M5J3</accession>
<keyword evidence="3" id="KW-1185">Reference proteome</keyword>
<dbReference type="AlphaFoldDB" id="A0AAD6M5J3"/>
<proteinExistence type="predicted"/>
<dbReference type="Proteomes" id="UP001164929">
    <property type="component" value="Chromosome 11"/>
</dbReference>
<gene>
    <name evidence="2" type="ORF">NC653_027164</name>
</gene>
<evidence type="ECO:0000313" key="2">
    <source>
        <dbReference type="EMBL" id="KAJ6978900.1"/>
    </source>
</evidence>
<evidence type="ECO:0000256" key="1">
    <source>
        <dbReference type="SAM" id="Phobius"/>
    </source>
</evidence>
<feature type="transmembrane region" description="Helical" evidence="1">
    <location>
        <begin position="77"/>
        <end position="98"/>
    </location>
</feature>
<organism evidence="2 3">
    <name type="scientific">Populus alba x Populus x berolinensis</name>
    <dbReference type="NCBI Taxonomy" id="444605"/>
    <lineage>
        <taxon>Eukaryota</taxon>
        <taxon>Viridiplantae</taxon>
        <taxon>Streptophyta</taxon>
        <taxon>Embryophyta</taxon>
        <taxon>Tracheophyta</taxon>
        <taxon>Spermatophyta</taxon>
        <taxon>Magnoliopsida</taxon>
        <taxon>eudicotyledons</taxon>
        <taxon>Gunneridae</taxon>
        <taxon>Pentapetalae</taxon>
        <taxon>rosids</taxon>
        <taxon>fabids</taxon>
        <taxon>Malpighiales</taxon>
        <taxon>Salicaceae</taxon>
        <taxon>Saliceae</taxon>
        <taxon>Populus</taxon>
    </lineage>
</organism>
<dbReference type="EMBL" id="JAQIZT010000011">
    <property type="protein sequence ID" value="KAJ6978900.1"/>
    <property type="molecule type" value="Genomic_DNA"/>
</dbReference>
<comment type="caution">
    <text evidence="2">The sequence shown here is derived from an EMBL/GenBank/DDBJ whole genome shotgun (WGS) entry which is preliminary data.</text>
</comment>
<keyword evidence="1" id="KW-0472">Membrane</keyword>
<feature type="transmembrane region" description="Helical" evidence="1">
    <location>
        <begin position="40"/>
        <end position="65"/>
    </location>
</feature>
<keyword evidence="1" id="KW-0812">Transmembrane</keyword>
<keyword evidence="1" id="KW-1133">Transmembrane helix</keyword>
<name>A0AAD6M5J3_9ROSI</name>
<sequence>MKMQRDEVIPASGDDEEGCDAGGCCSRSTAFSSLPVVPTVFVRLLSLLSPLCSLSSFFFSFFCFPGLLELMDTMTKLWLTGTACSPLLLLLLSFTFSSGSGNAEGSSSDLVTFLCLCVWSVCLLGFPVERMMKRPA</sequence>
<feature type="transmembrane region" description="Helical" evidence="1">
    <location>
        <begin position="110"/>
        <end position="128"/>
    </location>
</feature>
<evidence type="ECO:0000313" key="3">
    <source>
        <dbReference type="Proteomes" id="UP001164929"/>
    </source>
</evidence>
<protein>
    <submittedName>
        <fullName evidence="2">Uncharacterized protein</fullName>
    </submittedName>
</protein>
<reference evidence="2" key="1">
    <citation type="journal article" date="2023" name="Mol. Ecol. Resour.">
        <title>Chromosome-level genome assembly of a triploid poplar Populus alba 'Berolinensis'.</title>
        <authorList>
            <person name="Chen S."/>
            <person name="Yu Y."/>
            <person name="Wang X."/>
            <person name="Wang S."/>
            <person name="Zhang T."/>
            <person name="Zhou Y."/>
            <person name="He R."/>
            <person name="Meng N."/>
            <person name="Wang Y."/>
            <person name="Liu W."/>
            <person name="Liu Z."/>
            <person name="Liu J."/>
            <person name="Guo Q."/>
            <person name="Huang H."/>
            <person name="Sederoff R.R."/>
            <person name="Wang G."/>
            <person name="Qu G."/>
            <person name="Chen S."/>
        </authorList>
    </citation>
    <scope>NUCLEOTIDE SEQUENCE</scope>
    <source>
        <strain evidence="2">SC-2020</strain>
    </source>
</reference>